<comment type="similarity">
    <text evidence="2 8">Belongs to the PHP hydrolase family. HisK subfamily.</text>
</comment>
<keyword evidence="6 8" id="KW-0368">Histidine biosynthesis</keyword>
<dbReference type="InterPro" id="IPR016195">
    <property type="entry name" value="Pol/histidinol_Pase-like"/>
</dbReference>
<reference evidence="10 11" key="1">
    <citation type="submission" date="2020-08" db="EMBL/GenBank/DDBJ databases">
        <title>A Genomic Blueprint of the Chicken Gut Microbiome.</title>
        <authorList>
            <person name="Gilroy R."/>
            <person name="Ravi A."/>
            <person name="Getino M."/>
            <person name="Pursley I."/>
            <person name="Horton D.L."/>
            <person name="Alikhan N.-F."/>
            <person name="Baker D."/>
            <person name="Gharbi K."/>
            <person name="Hall N."/>
            <person name="Watson M."/>
            <person name="Adriaenssens E.M."/>
            <person name="Foster-Nyarko E."/>
            <person name="Jarju S."/>
            <person name="Secka A."/>
            <person name="Antonio M."/>
            <person name="Oren A."/>
            <person name="Chaudhuri R."/>
            <person name="La Ragione R.M."/>
            <person name="Hildebrand F."/>
            <person name="Pallen M.J."/>
        </authorList>
    </citation>
    <scope>NUCLEOTIDE SEQUENCE [LARGE SCALE GENOMIC DNA]</scope>
    <source>
        <strain evidence="10 11">Sa3CVN1</strain>
    </source>
</reference>
<dbReference type="CDD" id="cd12110">
    <property type="entry name" value="PHP_HisPPase_Hisj_like"/>
    <property type="match status" value="1"/>
</dbReference>
<evidence type="ECO:0000256" key="3">
    <source>
        <dbReference type="ARBA" id="ARBA00013085"/>
    </source>
</evidence>
<dbReference type="InterPro" id="IPR004013">
    <property type="entry name" value="PHP_dom"/>
</dbReference>
<feature type="domain" description="PHP" evidence="9">
    <location>
        <begin position="9"/>
        <end position="220"/>
    </location>
</feature>
<dbReference type="Proteomes" id="UP000627781">
    <property type="component" value="Unassembled WGS sequence"/>
</dbReference>
<sequence length="264" mass="31072">MEVNKIVRDGHIHSPYCPHGTNDGFDKYVEKALEKGLKEISFTEHMPLPKGFIDEKIILESSPKEEEFIKYLVELEQVKKKYGGKIKINIGTEIDYIEGLEKQTREILYKYGMNIEDSILSVHFLKIDSKYYCIDYNKAVFNEVIEAIGSLEKLYDKYFQTLLKSIKSDMGIFKPKRIGHSTLVRIFNKEFPFEYKNRELLEEIVKEIKDRNYEIDHNTAGIRKEYCREEYPSGILMELIKKYNITEVYGSDAHRAEDVAYEFN</sequence>
<dbReference type="PANTHER" id="PTHR21039">
    <property type="entry name" value="HISTIDINOL PHOSPHATASE-RELATED"/>
    <property type="match status" value="1"/>
</dbReference>
<protein>
    <recommendedName>
        <fullName evidence="3 8">Histidinol-phosphatase</fullName>
        <shortName evidence="8">HolPase</shortName>
        <ecNumber evidence="3 8">3.1.3.15</ecNumber>
    </recommendedName>
</protein>
<evidence type="ECO:0000256" key="6">
    <source>
        <dbReference type="ARBA" id="ARBA00023102"/>
    </source>
</evidence>
<dbReference type="PANTHER" id="PTHR21039:SF0">
    <property type="entry name" value="HISTIDINOL-PHOSPHATASE"/>
    <property type="match status" value="1"/>
</dbReference>
<evidence type="ECO:0000256" key="8">
    <source>
        <dbReference type="RuleBase" id="RU366003"/>
    </source>
</evidence>
<dbReference type="NCBIfam" id="TIGR01856">
    <property type="entry name" value="hisJ_fam"/>
    <property type="match status" value="1"/>
</dbReference>
<comment type="catalytic activity">
    <reaction evidence="7 8">
        <text>L-histidinol phosphate + H2O = L-histidinol + phosphate</text>
        <dbReference type="Rhea" id="RHEA:14465"/>
        <dbReference type="ChEBI" id="CHEBI:15377"/>
        <dbReference type="ChEBI" id="CHEBI:43474"/>
        <dbReference type="ChEBI" id="CHEBI:57699"/>
        <dbReference type="ChEBI" id="CHEBI:57980"/>
        <dbReference type="EC" id="3.1.3.15"/>
    </reaction>
</comment>
<accession>A0ABR8PRD3</accession>
<dbReference type="RefSeq" id="WP_143318421.1">
    <property type="nucleotide sequence ID" value="NZ_JACSRA010000006.1"/>
</dbReference>
<evidence type="ECO:0000256" key="5">
    <source>
        <dbReference type="ARBA" id="ARBA00022801"/>
    </source>
</evidence>
<gene>
    <name evidence="10" type="primary">hisJ</name>
    <name evidence="10" type="ORF">H9661_04995</name>
</gene>
<evidence type="ECO:0000313" key="10">
    <source>
        <dbReference type="EMBL" id="MBD7910712.1"/>
    </source>
</evidence>
<dbReference type="InterPro" id="IPR010140">
    <property type="entry name" value="Histidinol_P_phosphatase_HisJ"/>
</dbReference>
<dbReference type="Pfam" id="PF02811">
    <property type="entry name" value="PHP"/>
    <property type="match status" value="1"/>
</dbReference>
<dbReference type="NCBIfam" id="NF005996">
    <property type="entry name" value="PRK08123.1"/>
    <property type="match status" value="1"/>
</dbReference>
<keyword evidence="11" id="KW-1185">Reference proteome</keyword>
<dbReference type="GO" id="GO:0004401">
    <property type="term" value="F:histidinol-phosphatase activity"/>
    <property type="evidence" value="ECO:0007669"/>
    <property type="project" value="UniProtKB-EC"/>
</dbReference>
<name>A0ABR8PRD3_9CLOT</name>
<dbReference type="SUPFAM" id="SSF89550">
    <property type="entry name" value="PHP domain-like"/>
    <property type="match status" value="1"/>
</dbReference>
<proteinExistence type="inferred from homology"/>
<keyword evidence="5 8" id="KW-0378">Hydrolase</keyword>
<evidence type="ECO:0000256" key="4">
    <source>
        <dbReference type="ARBA" id="ARBA00022605"/>
    </source>
</evidence>
<comment type="caution">
    <text evidence="10">The sequence shown here is derived from an EMBL/GenBank/DDBJ whole genome shotgun (WGS) entry which is preliminary data.</text>
</comment>
<keyword evidence="4 8" id="KW-0028">Amino-acid biosynthesis</keyword>
<evidence type="ECO:0000313" key="11">
    <source>
        <dbReference type="Proteomes" id="UP000627781"/>
    </source>
</evidence>
<organism evidence="10 11">
    <name type="scientific">Clostridium cibarium</name>
    <dbReference type="NCBI Taxonomy" id="2762247"/>
    <lineage>
        <taxon>Bacteria</taxon>
        <taxon>Bacillati</taxon>
        <taxon>Bacillota</taxon>
        <taxon>Clostridia</taxon>
        <taxon>Eubacteriales</taxon>
        <taxon>Clostridiaceae</taxon>
        <taxon>Clostridium</taxon>
    </lineage>
</organism>
<evidence type="ECO:0000259" key="9">
    <source>
        <dbReference type="Pfam" id="PF02811"/>
    </source>
</evidence>
<evidence type="ECO:0000256" key="7">
    <source>
        <dbReference type="ARBA" id="ARBA00049158"/>
    </source>
</evidence>
<comment type="pathway">
    <text evidence="1 8">Amino-acid biosynthesis; L-histidine biosynthesis; L-histidine from 5-phospho-alpha-D-ribose 1-diphosphate: step 8/9.</text>
</comment>
<dbReference type="Gene3D" id="3.20.20.140">
    <property type="entry name" value="Metal-dependent hydrolases"/>
    <property type="match status" value="1"/>
</dbReference>
<dbReference type="EMBL" id="JACSRA010000006">
    <property type="protein sequence ID" value="MBD7910712.1"/>
    <property type="molecule type" value="Genomic_DNA"/>
</dbReference>
<evidence type="ECO:0000256" key="1">
    <source>
        <dbReference type="ARBA" id="ARBA00004970"/>
    </source>
</evidence>
<evidence type="ECO:0000256" key="2">
    <source>
        <dbReference type="ARBA" id="ARBA00009152"/>
    </source>
</evidence>
<dbReference type="EC" id="3.1.3.15" evidence="3 8"/>